<comment type="catalytic activity">
    <reaction evidence="9">
        <text>L-seryl-[protein] + ATP = O-phospho-L-seryl-[protein] + ADP + H(+)</text>
        <dbReference type="Rhea" id="RHEA:17989"/>
        <dbReference type="Rhea" id="RHEA-COMP:9863"/>
        <dbReference type="Rhea" id="RHEA-COMP:11604"/>
        <dbReference type="ChEBI" id="CHEBI:15378"/>
        <dbReference type="ChEBI" id="CHEBI:29999"/>
        <dbReference type="ChEBI" id="CHEBI:30616"/>
        <dbReference type="ChEBI" id="CHEBI:83421"/>
        <dbReference type="ChEBI" id="CHEBI:456216"/>
        <dbReference type="EC" id="2.7.11.1"/>
    </reaction>
</comment>
<dbReference type="Gene3D" id="1.10.510.10">
    <property type="entry name" value="Transferase(Phosphotransferase) domain 1"/>
    <property type="match status" value="1"/>
</dbReference>
<evidence type="ECO:0000313" key="13">
    <source>
        <dbReference type="Proteomes" id="UP001497497"/>
    </source>
</evidence>
<dbReference type="InterPro" id="IPR011009">
    <property type="entry name" value="Kinase-like_dom_sf"/>
</dbReference>
<evidence type="ECO:0000256" key="6">
    <source>
        <dbReference type="ARBA" id="ARBA00022777"/>
    </source>
</evidence>
<dbReference type="PROSITE" id="PS00108">
    <property type="entry name" value="PROTEIN_KINASE_ST"/>
    <property type="match status" value="1"/>
</dbReference>
<dbReference type="EC" id="2.7.11.1" evidence="2"/>
<dbReference type="GO" id="GO:0004674">
    <property type="term" value="F:protein serine/threonine kinase activity"/>
    <property type="evidence" value="ECO:0007669"/>
    <property type="project" value="UniProtKB-KW"/>
</dbReference>
<feature type="domain" description="Protein kinase" evidence="11">
    <location>
        <begin position="22"/>
        <end position="278"/>
    </location>
</feature>
<dbReference type="Pfam" id="PF00069">
    <property type="entry name" value="Pkinase"/>
    <property type="match status" value="1"/>
</dbReference>
<evidence type="ECO:0000256" key="8">
    <source>
        <dbReference type="ARBA" id="ARBA00047899"/>
    </source>
</evidence>
<protein>
    <recommendedName>
        <fullName evidence="2">non-specific serine/threonine protein kinase</fullName>
        <ecNumber evidence="2">2.7.11.1</ecNumber>
    </recommendedName>
</protein>
<keyword evidence="5" id="KW-0547">Nucleotide-binding</keyword>
<keyword evidence="6" id="KW-0418">Kinase</keyword>
<feature type="compositionally biased region" description="Polar residues" evidence="10">
    <location>
        <begin position="486"/>
        <end position="497"/>
    </location>
</feature>
<keyword evidence="4" id="KW-0808">Transferase</keyword>
<comment type="catalytic activity">
    <reaction evidence="8">
        <text>L-threonyl-[protein] + ATP = O-phospho-L-threonyl-[protein] + ADP + H(+)</text>
        <dbReference type="Rhea" id="RHEA:46608"/>
        <dbReference type="Rhea" id="RHEA-COMP:11060"/>
        <dbReference type="Rhea" id="RHEA-COMP:11605"/>
        <dbReference type="ChEBI" id="CHEBI:15378"/>
        <dbReference type="ChEBI" id="CHEBI:30013"/>
        <dbReference type="ChEBI" id="CHEBI:30616"/>
        <dbReference type="ChEBI" id="CHEBI:61977"/>
        <dbReference type="ChEBI" id="CHEBI:456216"/>
        <dbReference type="EC" id="2.7.11.1"/>
    </reaction>
</comment>
<evidence type="ECO:0000256" key="1">
    <source>
        <dbReference type="ARBA" id="ARBA00010886"/>
    </source>
</evidence>
<feature type="region of interest" description="Disordered" evidence="10">
    <location>
        <begin position="458"/>
        <end position="499"/>
    </location>
</feature>
<feature type="region of interest" description="Disordered" evidence="10">
    <location>
        <begin position="322"/>
        <end position="347"/>
    </location>
</feature>
<evidence type="ECO:0000256" key="9">
    <source>
        <dbReference type="ARBA" id="ARBA00048679"/>
    </source>
</evidence>
<evidence type="ECO:0000256" key="10">
    <source>
        <dbReference type="SAM" id="MobiDB-lite"/>
    </source>
</evidence>
<dbReference type="Proteomes" id="UP001497497">
    <property type="component" value="Unassembled WGS sequence"/>
</dbReference>
<dbReference type="GO" id="GO:0005524">
    <property type="term" value="F:ATP binding"/>
    <property type="evidence" value="ECO:0007669"/>
    <property type="project" value="UniProtKB-KW"/>
</dbReference>
<dbReference type="AlphaFoldDB" id="A0AAV2ICF7"/>
<evidence type="ECO:0000313" key="12">
    <source>
        <dbReference type="EMBL" id="CAL1543488.1"/>
    </source>
</evidence>
<comment type="similarity">
    <text evidence="1">Belongs to the protein kinase superfamily. NEK Ser/Thr protein kinase family. NIMA subfamily.</text>
</comment>
<dbReference type="SMART" id="SM00220">
    <property type="entry name" value="S_TKc"/>
    <property type="match status" value="1"/>
</dbReference>
<sequence>MPPSRATKDRETKDARVLANRYEIVKKLGSGNFGTAFLCKDKKCNNEMKVLKEISVGDLQPDETVDAMHEARLLSKLDHPGIVKFHDSFIDGEYFCIITEYCEGGDLDHRITEYKKSGKSFEEKTILHWTIQLVLAVQYMHSRRVLHRDLKTRNIFIRNNLMKIGDFGISRILMGTTDMASTFTGTPYYMSPEVLKHEGYNSKSDVWSIGCILYEMCTLEHAFMGQGLMAVMYKIVEKEAPDLPDKYSKELNEVFQKMLIKDPEKRPSATDVTKFPFIARNMTKMKETLTEEYRAKHNMNPETAEREASELAVLLREKSHLDDVRSTLDRSTDKKPAGDQVEKPEGRKLTARERLLVKKREEADKRGQDIKKATQIQLVENTMRREKIKKNLEQSTLPAWKAGYGEGQVLKEALTVKDPRLEQPYSPKDTIGEHYHGYESSDEDSYTVAQQTIVRRYSEKGAAGSTKSQTGASDRLVRSLSHKTPRTPTDRSPNALSMTLGAKGSEDRAITPMKDLMVYGRELSSLDFKDGIPDTPDLAETYYEQFDDFVDDDDDVVAGGKKASSCDDDGDNDDTIGAPKDDEEDFINCLERALDKRSAESTLVSDDTVSGAFGPHARETKIKNMRGMCVKALGEEEFTKAYNYLKTARNSKKGKEKSEKEIMEGLKKFVKNPADCFLVDQLLFLEEQAKLS</sequence>
<reference evidence="12 13" key="1">
    <citation type="submission" date="2024-04" db="EMBL/GenBank/DDBJ databases">
        <authorList>
            <consortium name="Genoscope - CEA"/>
            <person name="William W."/>
        </authorList>
    </citation>
    <scope>NUCLEOTIDE SEQUENCE [LARGE SCALE GENOMIC DNA]</scope>
</reference>
<dbReference type="EMBL" id="CAXITT010000551">
    <property type="protein sequence ID" value="CAL1543488.1"/>
    <property type="molecule type" value="Genomic_DNA"/>
</dbReference>
<dbReference type="InterPro" id="IPR000719">
    <property type="entry name" value="Prot_kinase_dom"/>
</dbReference>
<evidence type="ECO:0000256" key="5">
    <source>
        <dbReference type="ARBA" id="ARBA00022741"/>
    </source>
</evidence>
<dbReference type="PANTHER" id="PTHR44899">
    <property type="entry name" value="CAMK FAMILY PROTEIN KINASE"/>
    <property type="match status" value="1"/>
</dbReference>
<comment type="caution">
    <text evidence="12">The sequence shown here is derived from an EMBL/GenBank/DDBJ whole genome shotgun (WGS) entry which is preliminary data.</text>
</comment>
<name>A0AAV2ICF7_LYMST</name>
<evidence type="ECO:0000256" key="7">
    <source>
        <dbReference type="ARBA" id="ARBA00022840"/>
    </source>
</evidence>
<accession>A0AAV2ICF7</accession>
<keyword evidence="13" id="KW-1185">Reference proteome</keyword>
<evidence type="ECO:0000256" key="2">
    <source>
        <dbReference type="ARBA" id="ARBA00012513"/>
    </source>
</evidence>
<evidence type="ECO:0000259" key="11">
    <source>
        <dbReference type="PROSITE" id="PS50011"/>
    </source>
</evidence>
<dbReference type="InterPro" id="IPR051131">
    <property type="entry name" value="NEK_Ser/Thr_kinase_NIMA"/>
</dbReference>
<dbReference type="InterPro" id="IPR008271">
    <property type="entry name" value="Ser/Thr_kinase_AS"/>
</dbReference>
<dbReference type="Gene3D" id="3.30.200.20">
    <property type="entry name" value="Phosphorylase Kinase, domain 1"/>
    <property type="match status" value="1"/>
</dbReference>
<dbReference type="SUPFAM" id="SSF56112">
    <property type="entry name" value="Protein kinase-like (PK-like)"/>
    <property type="match status" value="1"/>
</dbReference>
<keyword evidence="3" id="KW-0723">Serine/threonine-protein kinase</keyword>
<keyword evidence="7" id="KW-0067">ATP-binding</keyword>
<feature type="region of interest" description="Disordered" evidence="10">
    <location>
        <begin position="560"/>
        <end position="581"/>
    </location>
</feature>
<proteinExistence type="inferred from homology"/>
<gene>
    <name evidence="12" type="ORF">GSLYS_00017022001</name>
</gene>
<dbReference type="PANTHER" id="PTHR44899:SF8">
    <property type="entry name" value="NIMA-RELATED KINASE 11"/>
    <property type="match status" value="1"/>
</dbReference>
<dbReference type="PROSITE" id="PS50011">
    <property type="entry name" value="PROTEIN_KINASE_DOM"/>
    <property type="match status" value="1"/>
</dbReference>
<organism evidence="12 13">
    <name type="scientific">Lymnaea stagnalis</name>
    <name type="common">Great pond snail</name>
    <name type="synonym">Helix stagnalis</name>
    <dbReference type="NCBI Taxonomy" id="6523"/>
    <lineage>
        <taxon>Eukaryota</taxon>
        <taxon>Metazoa</taxon>
        <taxon>Spiralia</taxon>
        <taxon>Lophotrochozoa</taxon>
        <taxon>Mollusca</taxon>
        <taxon>Gastropoda</taxon>
        <taxon>Heterobranchia</taxon>
        <taxon>Euthyneura</taxon>
        <taxon>Panpulmonata</taxon>
        <taxon>Hygrophila</taxon>
        <taxon>Lymnaeoidea</taxon>
        <taxon>Lymnaeidae</taxon>
        <taxon>Lymnaea</taxon>
    </lineage>
</organism>
<evidence type="ECO:0000256" key="3">
    <source>
        <dbReference type="ARBA" id="ARBA00022527"/>
    </source>
</evidence>
<evidence type="ECO:0000256" key="4">
    <source>
        <dbReference type="ARBA" id="ARBA00022679"/>
    </source>
</evidence>